<keyword evidence="5" id="KW-0677">Repeat</keyword>
<keyword evidence="4 7" id="KW-0732">Signal</keyword>
<feature type="chain" id="PRO_5037425991" description="Leucine-rich repeat-containing N-terminal plant-type domain-containing protein" evidence="7">
    <location>
        <begin position="26"/>
        <end position="300"/>
    </location>
</feature>
<evidence type="ECO:0000313" key="9">
    <source>
        <dbReference type="EMBL" id="KAH7522646.1"/>
    </source>
</evidence>
<dbReference type="Proteomes" id="UP000813462">
    <property type="component" value="Unassembled WGS sequence"/>
</dbReference>
<dbReference type="InterPro" id="IPR053211">
    <property type="entry name" value="DNA_repair-toleration"/>
</dbReference>
<dbReference type="Pfam" id="PF00560">
    <property type="entry name" value="LRR_1"/>
    <property type="match status" value="3"/>
</dbReference>
<organism evidence="9 10">
    <name type="scientific">Ziziphus jujuba var. spinosa</name>
    <dbReference type="NCBI Taxonomy" id="714518"/>
    <lineage>
        <taxon>Eukaryota</taxon>
        <taxon>Viridiplantae</taxon>
        <taxon>Streptophyta</taxon>
        <taxon>Embryophyta</taxon>
        <taxon>Tracheophyta</taxon>
        <taxon>Spermatophyta</taxon>
        <taxon>Magnoliopsida</taxon>
        <taxon>eudicotyledons</taxon>
        <taxon>Gunneridae</taxon>
        <taxon>Pentapetalae</taxon>
        <taxon>rosids</taxon>
        <taxon>fabids</taxon>
        <taxon>Rosales</taxon>
        <taxon>Rhamnaceae</taxon>
        <taxon>Paliureae</taxon>
        <taxon>Ziziphus</taxon>
    </lineage>
</organism>
<evidence type="ECO:0000256" key="1">
    <source>
        <dbReference type="ARBA" id="ARBA00004236"/>
    </source>
</evidence>
<reference evidence="9" key="1">
    <citation type="journal article" date="2021" name="Front. Plant Sci.">
        <title>Chromosome-Scale Genome Assembly for Chinese Sour Jujube and Insights Into Its Genome Evolution and Domestication Signature.</title>
        <authorList>
            <person name="Shen L.-Y."/>
            <person name="Luo H."/>
            <person name="Wang X.-L."/>
            <person name="Wang X.-M."/>
            <person name="Qiu X.-J."/>
            <person name="Liu H."/>
            <person name="Zhou S.-S."/>
            <person name="Jia K.-H."/>
            <person name="Nie S."/>
            <person name="Bao Y.-T."/>
            <person name="Zhang R.-G."/>
            <person name="Yun Q.-Z."/>
            <person name="Chai Y.-H."/>
            <person name="Lu J.-Y."/>
            <person name="Li Y."/>
            <person name="Zhao S.-W."/>
            <person name="Mao J.-F."/>
            <person name="Jia S.-G."/>
            <person name="Mao Y.-M."/>
        </authorList>
    </citation>
    <scope>NUCLEOTIDE SEQUENCE</scope>
    <source>
        <strain evidence="9">AT0</strain>
        <tissue evidence="9">Leaf</tissue>
    </source>
</reference>
<dbReference type="InterPro" id="IPR032675">
    <property type="entry name" value="LRR_dom_sf"/>
</dbReference>
<evidence type="ECO:0000256" key="4">
    <source>
        <dbReference type="ARBA" id="ARBA00022729"/>
    </source>
</evidence>
<evidence type="ECO:0000259" key="8">
    <source>
        <dbReference type="Pfam" id="PF08263"/>
    </source>
</evidence>
<evidence type="ECO:0000256" key="6">
    <source>
        <dbReference type="ARBA" id="ARBA00023136"/>
    </source>
</evidence>
<gene>
    <name evidence="9" type="ORF">FEM48_Zijuj07G0160800</name>
</gene>
<dbReference type="PANTHER" id="PTHR48060">
    <property type="entry name" value="DNA DAMAGE-REPAIR/TOLERATION PROTEIN DRT100"/>
    <property type="match status" value="1"/>
</dbReference>
<evidence type="ECO:0000313" key="10">
    <source>
        <dbReference type="Proteomes" id="UP000813462"/>
    </source>
</evidence>
<comment type="caution">
    <text evidence="9">The sequence shown here is derived from an EMBL/GenBank/DDBJ whole genome shotgun (WGS) entry which is preliminary data.</text>
</comment>
<proteinExistence type="predicted"/>
<dbReference type="SUPFAM" id="SSF52058">
    <property type="entry name" value="L domain-like"/>
    <property type="match status" value="1"/>
</dbReference>
<dbReference type="EMBL" id="JAEACU010000007">
    <property type="protein sequence ID" value="KAH7522646.1"/>
    <property type="molecule type" value="Genomic_DNA"/>
</dbReference>
<keyword evidence="2" id="KW-1003">Cell membrane</keyword>
<name>A0A978V5L3_ZIZJJ</name>
<dbReference type="Pfam" id="PF08263">
    <property type="entry name" value="LRRNT_2"/>
    <property type="match status" value="1"/>
</dbReference>
<accession>A0A978V5L3</accession>
<comment type="subcellular location">
    <subcellularLocation>
        <location evidence="1">Cell membrane</location>
    </subcellularLocation>
</comment>
<dbReference type="AlphaFoldDB" id="A0A978V5L3"/>
<evidence type="ECO:0000256" key="7">
    <source>
        <dbReference type="SAM" id="SignalP"/>
    </source>
</evidence>
<protein>
    <recommendedName>
        <fullName evidence="8">Leucine-rich repeat-containing N-terminal plant-type domain-containing protein</fullName>
    </recommendedName>
</protein>
<dbReference type="PANTHER" id="PTHR48060:SF21">
    <property type="entry name" value="L DOMAIN-LIKE PROTEIN"/>
    <property type="match status" value="1"/>
</dbReference>
<evidence type="ECO:0000256" key="5">
    <source>
        <dbReference type="ARBA" id="ARBA00022737"/>
    </source>
</evidence>
<keyword evidence="6" id="KW-0472">Membrane</keyword>
<keyword evidence="3" id="KW-0433">Leucine-rich repeat</keyword>
<evidence type="ECO:0000256" key="3">
    <source>
        <dbReference type="ARBA" id="ARBA00022614"/>
    </source>
</evidence>
<evidence type="ECO:0000256" key="2">
    <source>
        <dbReference type="ARBA" id="ARBA00022475"/>
    </source>
</evidence>
<dbReference type="Gene3D" id="3.80.10.10">
    <property type="entry name" value="Ribonuclease Inhibitor"/>
    <property type="match status" value="1"/>
</dbReference>
<sequence>MEISVLILLLKLLMKHIFIFQCALSSSSPFSSSSKTNNNADMFALLAIKSKIQLPSNGPILSSWNPSNTSFCNWVGVSCSLLYQRVSALNMSYMNIHGTISPHIGNLSFLRTLKLGSNSFRVQQLGRYHSLLCLQYLNLKVIALSYNGISRGIPNDMYRMLPKLEILYLSVNPLGGHIPASLCLCRNLKELELRENGLIGSIPTHIGCFSEIEYLSIPINQLTGTIPISLGNLSKLEFLDLSENNLSGTIQSSPALAFLSLVESIFVPINSMVEFQILPLMLQCSQSWNYLIIPSVDLCP</sequence>
<dbReference type="InterPro" id="IPR013210">
    <property type="entry name" value="LRR_N_plant-typ"/>
</dbReference>
<dbReference type="InterPro" id="IPR001611">
    <property type="entry name" value="Leu-rich_rpt"/>
</dbReference>
<dbReference type="GO" id="GO:0005886">
    <property type="term" value="C:plasma membrane"/>
    <property type="evidence" value="ECO:0007669"/>
    <property type="project" value="UniProtKB-SubCell"/>
</dbReference>
<feature type="domain" description="Leucine-rich repeat-containing N-terminal plant-type" evidence="8">
    <location>
        <begin position="38"/>
        <end position="80"/>
    </location>
</feature>
<feature type="signal peptide" evidence="7">
    <location>
        <begin position="1"/>
        <end position="25"/>
    </location>
</feature>
<dbReference type="FunFam" id="3.80.10.10:FF:000299">
    <property type="entry name" value="Piriformospora indica-insensitive protein 2"/>
    <property type="match status" value="1"/>
</dbReference>